<dbReference type="PANTHER" id="PTHR24171:SF8">
    <property type="entry name" value="BRCA1-ASSOCIATED RING DOMAIN PROTEIN 1"/>
    <property type="match status" value="1"/>
</dbReference>
<proteinExistence type="predicted"/>
<evidence type="ECO:0000313" key="4">
    <source>
        <dbReference type="EMBL" id="SIR29377.1"/>
    </source>
</evidence>
<evidence type="ECO:0000256" key="2">
    <source>
        <dbReference type="ARBA" id="ARBA00023043"/>
    </source>
</evidence>
<evidence type="ECO:0008006" key="6">
    <source>
        <dbReference type="Google" id="ProtNLM"/>
    </source>
</evidence>
<dbReference type="SUPFAM" id="SSF48403">
    <property type="entry name" value="Ankyrin repeat"/>
    <property type="match status" value="1"/>
</dbReference>
<evidence type="ECO:0000256" key="1">
    <source>
        <dbReference type="ARBA" id="ARBA00022737"/>
    </source>
</evidence>
<dbReference type="InterPro" id="IPR036770">
    <property type="entry name" value="Ankyrin_rpt-contain_sf"/>
</dbReference>
<protein>
    <recommendedName>
        <fullName evidence="6">Ankyrin repeat-containing protein</fullName>
    </recommendedName>
</protein>
<feature type="repeat" description="ANK" evidence="3">
    <location>
        <begin position="81"/>
        <end position="118"/>
    </location>
</feature>
<sequence>MIKAGADINLQDHKLDNPFLYAGAEGFLEIVKLMNDVGADPAITNRYGGTALIPASEHGYVEVVKELLTRSDVDVNHVNDLGWTALMEAIILNNGGETQQRVIEILIEYGADVTIPDRDGVTPLEHARAHHFVAIERILIDAGA</sequence>
<accession>A0ABY1K5I8</accession>
<organism evidence="4 5">
    <name type="scientific">Paenibacillus macquariensis</name>
    <dbReference type="NCBI Taxonomy" id="948756"/>
    <lineage>
        <taxon>Bacteria</taxon>
        <taxon>Bacillati</taxon>
        <taxon>Bacillota</taxon>
        <taxon>Bacilli</taxon>
        <taxon>Bacillales</taxon>
        <taxon>Paenibacillaceae</taxon>
        <taxon>Paenibacillus</taxon>
    </lineage>
</organism>
<keyword evidence="2 3" id="KW-0040">ANK repeat</keyword>
<dbReference type="PRINTS" id="PR01415">
    <property type="entry name" value="ANKYRIN"/>
</dbReference>
<keyword evidence="5" id="KW-1185">Reference proteome</keyword>
<reference evidence="4 5" key="1">
    <citation type="submission" date="2017-01" db="EMBL/GenBank/DDBJ databases">
        <authorList>
            <person name="Varghese N."/>
            <person name="Submissions S."/>
        </authorList>
    </citation>
    <scope>NUCLEOTIDE SEQUENCE [LARGE SCALE GENOMIC DNA]</scope>
    <source>
        <strain evidence="4 5">ATCC 23464</strain>
    </source>
</reference>
<dbReference type="PROSITE" id="PS50088">
    <property type="entry name" value="ANK_REPEAT"/>
    <property type="match status" value="1"/>
</dbReference>
<evidence type="ECO:0000256" key="3">
    <source>
        <dbReference type="PROSITE-ProRule" id="PRU00023"/>
    </source>
</evidence>
<evidence type="ECO:0000313" key="5">
    <source>
        <dbReference type="Proteomes" id="UP000186666"/>
    </source>
</evidence>
<dbReference type="SMART" id="SM00248">
    <property type="entry name" value="ANK"/>
    <property type="match status" value="3"/>
</dbReference>
<dbReference type="Proteomes" id="UP000186666">
    <property type="component" value="Unassembled WGS sequence"/>
</dbReference>
<gene>
    <name evidence="4" type="ORF">SAMN05421578_11073</name>
</gene>
<dbReference type="Gene3D" id="1.25.40.20">
    <property type="entry name" value="Ankyrin repeat-containing domain"/>
    <property type="match status" value="1"/>
</dbReference>
<name>A0ABY1K5I8_9BACL</name>
<dbReference type="InterPro" id="IPR002110">
    <property type="entry name" value="Ankyrin_rpt"/>
</dbReference>
<dbReference type="Pfam" id="PF12796">
    <property type="entry name" value="Ank_2"/>
    <property type="match status" value="1"/>
</dbReference>
<dbReference type="PANTHER" id="PTHR24171">
    <property type="entry name" value="ANKYRIN REPEAT DOMAIN-CONTAINING PROTEIN 39-RELATED"/>
    <property type="match status" value="1"/>
</dbReference>
<keyword evidence="1" id="KW-0677">Repeat</keyword>
<dbReference type="EMBL" id="FTNK01000010">
    <property type="protein sequence ID" value="SIR29377.1"/>
    <property type="molecule type" value="Genomic_DNA"/>
</dbReference>
<comment type="caution">
    <text evidence="4">The sequence shown here is derived from an EMBL/GenBank/DDBJ whole genome shotgun (WGS) entry which is preliminary data.</text>
</comment>